<dbReference type="EnsemblPlants" id="AUR62025549-RA">
    <property type="protein sequence ID" value="AUR62025549-RA:cds"/>
    <property type="gene ID" value="AUR62025549"/>
</dbReference>
<sequence>MGMFPKIKVWTDKELNMAKKEDRYKKGDFGKLGTVKAAYGCPHEMNVPNVMLVKRSARIVQEAMQAFMIAVNANVQEDVENEVAATKGENILGVRIMVTLGKRQQRQQYARVAGKMYEKVWSSQFEGWSKSYMMDPAFAIRVLQRKSSSNMEKATCTYTQQMVGTSPNRINVVFSPVLKDHHWWCIAFSLNRGEILVIDSISTSDVADVHSVNVTIMISTLSGRGCYVNTCSLISMKHDLISTTRCSKRMRTVGSSSLQSGYRRKISFYWLNTCFGSFMGLCSRCHYVRDVLRVDDVVRVKIVNIDRLCHFEDESREHIFRDCEISRRLWKCSTMAKSSKSGIWLTRNKATFNNEQCNPLNIIYTAQHWKNIWINGNLLTARTTPITADSTDGESNEHSTDGDNSSGTSQDHITDGARKRNDLPSMNTWKAVV</sequence>
<name>A0A803M9H3_CHEQI</name>
<dbReference type="Gramene" id="AUR62025549-RA">
    <property type="protein sequence ID" value="AUR62025549-RA:cds"/>
    <property type="gene ID" value="AUR62025549"/>
</dbReference>
<evidence type="ECO:0000313" key="3">
    <source>
        <dbReference type="Proteomes" id="UP000596660"/>
    </source>
</evidence>
<feature type="region of interest" description="Disordered" evidence="1">
    <location>
        <begin position="386"/>
        <end position="433"/>
    </location>
</feature>
<dbReference type="InterPro" id="IPR038765">
    <property type="entry name" value="Papain-like_cys_pep_sf"/>
</dbReference>
<feature type="compositionally biased region" description="Basic and acidic residues" evidence="1">
    <location>
        <begin position="412"/>
        <end position="422"/>
    </location>
</feature>
<evidence type="ECO:0000313" key="2">
    <source>
        <dbReference type="EnsemblPlants" id="AUR62025549-RA:cds"/>
    </source>
</evidence>
<feature type="compositionally biased region" description="Polar residues" evidence="1">
    <location>
        <begin position="424"/>
        <end position="433"/>
    </location>
</feature>
<reference evidence="2" key="2">
    <citation type="submission" date="2021-03" db="UniProtKB">
        <authorList>
            <consortium name="EnsemblPlants"/>
        </authorList>
    </citation>
    <scope>IDENTIFICATION</scope>
</reference>
<dbReference type="AlphaFoldDB" id="A0A803M9H3"/>
<organism evidence="2 3">
    <name type="scientific">Chenopodium quinoa</name>
    <name type="common">Quinoa</name>
    <dbReference type="NCBI Taxonomy" id="63459"/>
    <lineage>
        <taxon>Eukaryota</taxon>
        <taxon>Viridiplantae</taxon>
        <taxon>Streptophyta</taxon>
        <taxon>Embryophyta</taxon>
        <taxon>Tracheophyta</taxon>
        <taxon>Spermatophyta</taxon>
        <taxon>Magnoliopsida</taxon>
        <taxon>eudicotyledons</taxon>
        <taxon>Gunneridae</taxon>
        <taxon>Pentapetalae</taxon>
        <taxon>Caryophyllales</taxon>
        <taxon>Chenopodiaceae</taxon>
        <taxon>Chenopodioideae</taxon>
        <taxon>Atripliceae</taxon>
        <taxon>Chenopodium</taxon>
    </lineage>
</organism>
<protein>
    <submittedName>
        <fullName evidence="2">Uncharacterized protein</fullName>
    </submittedName>
</protein>
<reference evidence="2" key="1">
    <citation type="journal article" date="2017" name="Nature">
        <title>The genome of Chenopodium quinoa.</title>
        <authorList>
            <person name="Jarvis D.E."/>
            <person name="Ho Y.S."/>
            <person name="Lightfoot D.J."/>
            <person name="Schmoeckel S.M."/>
            <person name="Li B."/>
            <person name="Borm T.J.A."/>
            <person name="Ohyanagi H."/>
            <person name="Mineta K."/>
            <person name="Michell C.T."/>
            <person name="Saber N."/>
            <person name="Kharbatia N.M."/>
            <person name="Rupper R.R."/>
            <person name="Sharp A.R."/>
            <person name="Dally N."/>
            <person name="Boughton B.A."/>
            <person name="Woo Y.H."/>
            <person name="Gao G."/>
            <person name="Schijlen E.G.W.M."/>
            <person name="Guo X."/>
            <person name="Momin A.A."/>
            <person name="Negrao S."/>
            <person name="Al-Babili S."/>
            <person name="Gehring C."/>
            <person name="Roessner U."/>
            <person name="Jung C."/>
            <person name="Murphy K."/>
            <person name="Arold S.T."/>
            <person name="Gojobori T."/>
            <person name="van der Linden C.G."/>
            <person name="van Loo E.N."/>
            <person name="Jellen E.N."/>
            <person name="Maughan P.J."/>
            <person name="Tester M."/>
        </authorList>
    </citation>
    <scope>NUCLEOTIDE SEQUENCE [LARGE SCALE GENOMIC DNA]</scope>
    <source>
        <strain evidence="2">cv. PI 614886</strain>
    </source>
</reference>
<evidence type="ECO:0000256" key="1">
    <source>
        <dbReference type="SAM" id="MobiDB-lite"/>
    </source>
</evidence>
<dbReference type="SUPFAM" id="SSF54001">
    <property type="entry name" value="Cysteine proteinases"/>
    <property type="match status" value="1"/>
</dbReference>
<dbReference type="Proteomes" id="UP000596660">
    <property type="component" value="Unplaced"/>
</dbReference>
<proteinExistence type="predicted"/>
<keyword evidence="3" id="KW-1185">Reference proteome</keyword>
<dbReference type="Gene3D" id="3.40.395.10">
    <property type="entry name" value="Adenoviral Proteinase, Chain A"/>
    <property type="match status" value="1"/>
</dbReference>
<accession>A0A803M9H3</accession>
<feature type="compositionally biased region" description="Polar residues" evidence="1">
    <location>
        <begin position="402"/>
        <end position="411"/>
    </location>
</feature>